<evidence type="ECO:0000259" key="6">
    <source>
        <dbReference type="PROSITE" id="PS50089"/>
    </source>
</evidence>
<name>A0A3Q0FPZ7_ALLSI</name>
<proteinExistence type="predicted"/>
<evidence type="ECO:0000313" key="8">
    <source>
        <dbReference type="RefSeq" id="XP_025049389.1"/>
    </source>
</evidence>
<dbReference type="PROSITE" id="PS50089">
    <property type="entry name" value="ZF_RING_2"/>
    <property type="match status" value="1"/>
</dbReference>
<dbReference type="RefSeq" id="XP_025049389.1">
    <property type="nucleotide sequence ID" value="XM_025193604.1"/>
</dbReference>
<evidence type="ECO:0000256" key="1">
    <source>
        <dbReference type="ARBA" id="ARBA00022723"/>
    </source>
</evidence>
<evidence type="ECO:0000256" key="5">
    <source>
        <dbReference type="SAM" id="MobiDB-lite"/>
    </source>
</evidence>
<feature type="compositionally biased region" description="Basic and acidic residues" evidence="5">
    <location>
        <begin position="1"/>
        <end position="13"/>
    </location>
</feature>
<dbReference type="GeneID" id="112548281"/>
<feature type="domain" description="RING-type" evidence="6">
    <location>
        <begin position="46"/>
        <end position="85"/>
    </location>
</feature>
<dbReference type="InterPro" id="IPR017907">
    <property type="entry name" value="Znf_RING_CS"/>
</dbReference>
<keyword evidence="7" id="KW-1185">Reference proteome</keyword>
<sequence>MADHNIDPLHSEDLTSDVGASATSSSQVSERALEKCIDHIFSKYICPLCKRFLENPAQVPCDHSYCMSCIEWLLRNIPDPECLICGKKIVTDDAIFNFGSIKPDEVKRKAMNSLKMQGFYEEFFSAEPPNPSEEDPLLMSQNRQEHPFPKHFVPYPLAVWFQHPDGNADIRHGLSRQLKVVIIRNVQVIQEHKSYGKVALLNTMVMGLTLYPL</sequence>
<dbReference type="Gene3D" id="3.30.40.10">
    <property type="entry name" value="Zinc/RING finger domain, C3HC4 (zinc finger)"/>
    <property type="match status" value="1"/>
</dbReference>
<protein>
    <submittedName>
        <fullName evidence="8">TNF receptor-associated factor 6-like</fullName>
    </submittedName>
</protein>
<evidence type="ECO:0000256" key="4">
    <source>
        <dbReference type="PROSITE-ProRule" id="PRU00175"/>
    </source>
</evidence>
<evidence type="ECO:0000256" key="3">
    <source>
        <dbReference type="ARBA" id="ARBA00022833"/>
    </source>
</evidence>
<evidence type="ECO:0000313" key="7">
    <source>
        <dbReference type="Proteomes" id="UP000189705"/>
    </source>
</evidence>
<dbReference type="GO" id="GO:0008270">
    <property type="term" value="F:zinc ion binding"/>
    <property type="evidence" value="ECO:0007669"/>
    <property type="project" value="UniProtKB-KW"/>
</dbReference>
<feature type="region of interest" description="Disordered" evidence="5">
    <location>
        <begin position="1"/>
        <end position="22"/>
    </location>
</feature>
<dbReference type="InterPro" id="IPR001841">
    <property type="entry name" value="Znf_RING"/>
</dbReference>
<dbReference type="InParanoid" id="A0A3Q0FPZ7"/>
<dbReference type="KEGG" id="asn:112548281"/>
<organism evidence="7 8">
    <name type="scientific">Alligator sinensis</name>
    <name type="common">Chinese alligator</name>
    <dbReference type="NCBI Taxonomy" id="38654"/>
    <lineage>
        <taxon>Eukaryota</taxon>
        <taxon>Metazoa</taxon>
        <taxon>Chordata</taxon>
        <taxon>Craniata</taxon>
        <taxon>Vertebrata</taxon>
        <taxon>Euteleostomi</taxon>
        <taxon>Archelosauria</taxon>
        <taxon>Archosauria</taxon>
        <taxon>Crocodylia</taxon>
        <taxon>Alligatoridae</taxon>
        <taxon>Alligatorinae</taxon>
        <taxon>Alligator</taxon>
    </lineage>
</organism>
<dbReference type="STRING" id="38654.A0A3Q0FPZ7"/>
<dbReference type="AlphaFoldDB" id="A0A3Q0FPZ7"/>
<dbReference type="InterPro" id="IPR013083">
    <property type="entry name" value="Znf_RING/FYVE/PHD"/>
</dbReference>
<dbReference type="SUPFAM" id="SSF57850">
    <property type="entry name" value="RING/U-box"/>
    <property type="match status" value="1"/>
</dbReference>
<gene>
    <name evidence="8" type="primary">LOC112548281</name>
</gene>
<accession>A0A3Q0FPZ7</accession>
<dbReference type="PROSITE" id="PS00518">
    <property type="entry name" value="ZF_RING_1"/>
    <property type="match status" value="1"/>
</dbReference>
<dbReference type="Pfam" id="PF15227">
    <property type="entry name" value="zf-C3HC4_4"/>
    <property type="match status" value="1"/>
</dbReference>
<keyword evidence="3" id="KW-0862">Zinc</keyword>
<reference evidence="8" key="1">
    <citation type="submission" date="2025-08" db="UniProtKB">
        <authorList>
            <consortium name="RefSeq"/>
        </authorList>
    </citation>
    <scope>IDENTIFICATION</scope>
</reference>
<dbReference type="Proteomes" id="UP000189705">
    <property type="component" value="Unplaced"/>
</dbReference>
<keyword evidence="1" id="KW-0479">Metal-binding</keyword>
<keyword evidence="2 4" id="KW-0863">Zinc-finger</keyword>
<evidence type="ECO:0000256" key="2">
    <source>
        <dbReference type="ARBA" id="ARBA00022771"/>
    </source>
</evidence>